<dbReference type="Pfam" id="PF19086">
    <property type="entry name" value="Terpene_syn_C_2"/>
    <property type="match status" value="1"/>
</dbReference>
<evidence type="ECO:0000313" key="5">
    <source>
        <dbReference type="EMBL" id="KAH6884178.1"/>
    </source>
</evidence>
<dbReference type="EMBL" id="JAGPYM010000021">
    <property type="protein sequence ID" value="KAH6884178.1"/>
    <property type="molecule type" value="Genomic_DNA"/>
</dbReference>
<protein>
    <recommendedName>
        <fullName evidence="4">Terpene synthase</fullName>
        <ecNumber evidence="4">4.2.3.-</ecNumber>
    </recommendedName>
</protein>
<dbReference type="OrthoDB" id="6486656at2759"/>
<keyword evidence="4" id="KW-0479">Metal-binding</keyword>
<dbReference type="InterPro" id="IPR034686">
    <property type="entry name" value="Terpene_cyclase-like_2"/>
</dbReference>
<dbReference type="GO" id="GO:0008299">
    <property type="term" value="P:isoprenoid biosynthetic process"/>
    <property type="evidence" value="ECO:0007669"/>
    <property type="project" value="UniProtKB-ARBA"/>
</dbReference>
<dbReference type="Proteomes" id="UP000777438">
    <property type="component" value="Unassembled WGS sequence"/>
</dbReference>
<comment type="similarity">
    <text evidence="2 4">Belongs to the terpene synthase family.</text>
</comment>
<dbReference type="PANTHER" id="PTHR35201">
    <property type="entry name" value="TERPENE SYNTHASE"/>
    <property type="match status" value="1"/>
</dbReference>
<evidence type="ECO:0000256" key="4">
    <source>
        <dbReference type="RuleBase" id="RU366034"/>
    </source>
</evidence>
<dbReference type="InterPro" id="IPR008949">
    <property type="entry name" value="Isoprenoid_synthase_dom_sf"/>
</dbReference>
<dbReference type="GO" id="GO:0010333">
    <property type="term" value="F:terpene synthase activity"/>
    <property type="evidence" value="ECO:0007669"/>
    <property type="project" value="InterPro"/>
</dbReference>
<keyword evidence="6" id="KW-1185">Reference proteome</keyword>
<gene>
    <name evidence="5" type="ORF">B0T10DRAFT_493708</name>
</gene>
<dbReference type="GO" id="GO:0046872">
    <property type="term" value="F:metal ion binding"/>
    <property type="evidence" value="ECO:0007669"/>
    <property type="project" value="UniProtKB-KW"/>
</dbReference>
<proteinExistence type="inferred from homology"/>
<dbReference type="PANTHER" id="PTHR35201:SF4">
    <property type="entry name" value="BETA-PINACENE SYNTHASE-RELATED"/>
    <property type="match status" value="1"/>
</dbReference>
<organism evidence="5 6">
    <name type="scientific">Thelonectria olida</name>
    <dbReference type="NCBI Taxonomy" id="1576542"/>
    <lineage>
        <taxon>Eukaryota</taxon>
        <taxon>Fungi</taxon>
        <taxon>Dikarya</taxon>
        <taxon>Ascomycota</taxon>
        <taxon>Pezizomycotina</taxon>
        <taxon>Sordariomycetes</taxon>
        <taxon>Hypocreomycetidae</taxon>
        <taxon>Hypocreales</taxon>
        <taxon>Nectriaceae</taxon>
        <taxon>Thelonectria</taxon>
    </lineage>
</organism>
<accession>A0A9P8VYC1</accession>
<evidence type="ECO:0000313" key="6">
    <source>
        <dbReference type="Proteomes" id="UP000777438"/>
    </source>
</evidence>
<comment type="caution">
    <text evidence="5">The sequence shown here is derived from an EMBL/GenBank/DDBJ whole genome shotgun (WGS) entry which is preliminary data.</text>
</comment>
<comment type="cofactor">
    <cofactor evidence="1 4">
        <name>Mg(2+)</name>
        <dbReference type="ChEBI" id="CHEBI:18420"/>
    </cofactor>
</comment>
<dbReference type="EC" id="4.2.3.-" evidence="4"/>
<evidence type="ECO:0000256" key="3">
    <source>
        <dbReference type="ARBA" id="ARBA00022842"/>
    </source>
</evidence>
<evidence type="ECO:0000256" key="2">
    <source>
        <dbReference type="ARBA" id="ARBA00006333"/>
    </source>
</evidence>
<name>A0A9P8VYC1_9HYPO</name>
<reference evidence="5 6" key="1">
    <citation type="journal article" date="2021" name="Nat. Commun.">
        <title>Genetic determinants of endophytism in the Arabidopsis root mycobiome.</title>
        <authorList>
            <person name="Mesny F."/>
            <person name="Miyauchi S."/>
            <person name="Thiergart T."/>
            <person name="Pickel B."/>
            <person name="Atanasova L."/>
            <person name="Karlsson M."/>
            <person name="Huettel B."/>
            <person name="Barry K.W."/>
            <person name="Haridas S."/>
            <person name="Chen C."/>
            <person name="Bauer D."/>
            <person name="Andreopoulos W."/>
            <person name="Pangilinan J."/>
            <person name="LaButti K."/>
            <person name="Riley R."/>
            <person name="Lipzen A."/>
            <person name="Clum A."/>
            <person name="Drula E."/>
            <person name="Henrissat B."/>
            <person name="Kohler A."/>
            <person name="Grigoriev I.V."/>
            <person name="Martin F.M."/>
            <person name="Hacquard S."/>
        </authorList>
    </citation>
    <scope>NUCLEOTIDE SEQUENCE [LARGE SCALE GENOMIC DNA]</scope>
    <source>
        <strain evidence="5 6">MPI-CAGE-CH-0241</strain>
    </source>
</reference>
<dbReference type="SFLD" id="SFLDS00005">
    <property type="entry name" value="Isoprenoid_Synthase_Type_I"/>
    <property type="match status" value="1"/>
</dbReference>
<sequence length="385" mass="44075">MAFPIVLVVFLGGWFLVRLARRHLASRRKHLSHEYNDKEGGQEAERIEVLIPDMFQSFLKQPPRVNPHYETVKLESEKWINEFCSFDARTIHAVHKCGFSYFVSIAAPDAPPTELRTLCDWGNWVFPYDDMFDEGHLRDQPEQSQKVMDSLMAAMEGRDVTEPKLPIVKVHDSVVERIAAKCSRGTQRRFAVTMGSYCSGALKHVNDTSSQRVPTLEEMVMLRRESAGVSPLYHLVEYAHDLKVPEEVFNDPNIQELETLGIDMVSIVNDTMSYRKEEGDGVPHNMVAACRRNGMSAQEAFDTVGELFKGRCRRWDLAEARVRSFGENVDPHVKAYIEGIKNTVKANLYWSFKSQRYFGRNADEVRRTRKTTVLAQPSFLVKAKV</sequence>
<dbReference type="SFLD" id="SFLDG01020">
    <property type="entry name" value="Terpene_Cyclase_Like_2"/>
    <property type="match status" value="1"/>
</dbReference>
<dbReference type="AlphaFoldDB" id="A0A9P8VYC1"/>
<dbReference type="Gene3D" id="1.10.600.10">
    <property type="entry name" value="Farnesyl Diphosphate Synthase"/>
    <property type="match status" value="1"/>
</dbReference>
<keyword evidence="3 4" id="KW-0460">Magnesium</keyword>
<dbReference type="SUPFAM" id="SSF48576">
    <property type="entry name" value="Terpenoid synthases"/>
    <property type="match status" value="1"/>
</dbReference>
<keyword evidence="4" id="KW-0456">Lyase</keyword>
<evidence type="ECO:0000256" key="1">
    <source>
        <dbReference type="ARBA" id="ARBA00001946"/>
    </source>
</evidence>